<sequence length="213" mass="24716">MNLDRKSNLQSAEIVNLKELVKNKEDEIIHWRTEVDKLKDMLRMTSAENLHLREQKEVTSAETRQILQSLGRKTWLEKTSGYLLPRGLINELSKWDEMKPILDKYVSGWDSLPEETSKRETSKSEKEDREDDLEIQLALAKLSLAELHSRESEVRRESVELRMRNEYLQEEIQKCLAVSPGGTNQSRAGSWFQRTLQNLNNFNGLNSKGGETN</sequence>
<protein>
    <submittedName>
        <fullName evidence="2">Uncharacterized protein</fullName>
    </submittedName>
</protein>
<organism evidence="2 3">
    <name type="scientific">Cichlidogyrus casuarinus</name>
    <dbReference type="NCBI Taxonomy" id="1844966"/>
    <lineage>
        <taxon>Eukaryota</taxon>
        <taxon>Metazoa</taxon>
        <taxon>Spiralia</taxon>
        <taxon>Lophotrochozoa</taxon>
        <taxon>Platyhelminthes</taxon>
        <taxon>Monogenea</taxon>
        <taxon>Monopisthocotylea</taxon>
        <taxon>Dactylogyridea</taxon>
        <taxon>Ancyrocephalidae</taxon>
        <taxon>Cichlidogyrus</taxon>
    </lineage>
</organism>
<dbReference type="Proteomes" id="UP001626550">
    <property type="component" value="Unassembled WGS sequence"/>
</dbReference>
<reference evidence="2 3" key="1">
    <citation type="submission" date="2024-11" db="EMBL/GenBank/DDBJ databases">
        <title>Adaptive evolution of stress response genes in parasites aligns with host niche diversity.</title>
        <authorList>
            <person name="Hahn C."/>
            <person name="Resl P."/>
        </authorList>
    </citation>
    <scope>NUCLEOTIDE SEQUENCE [LARGE SCALE GENOMIC DNA]</scope>
    <source>
        <strain evidence="2">EGGRZ-B1_66</strain>
        <tissue evidence="2">Body</tissue>
    </source>
</reference>
<name>A0ABD2QNW5_9PLAT</name>
<proteinExistence type="predicted"/>
<dbReference type="EMBL" id="JBJKFK010000005">
    <property type="protein sequence ID" value="KAL3321210.1"/>
    <property type="molecule type" value="Genomic_DNA"/>
</dbReference>
<accession>A0ABD2QNW5</accession>
<keyword evidence="1" id="KW-0175">Coiled coil</keyword>
<evidence type="ECO:0000256" key="1">
    <source>
        <dbReference type="SAM" id="Coils"/>
    </source>
</evidence>
<gene>
    <name evidence="2" type="ORF">Ciccas_000088</name>
</gene>
<evidence type="ECO:0000313" key="2">
    <source>
        <dbReference type="EMBL" id="KAL3321210.1"/>
    </source>
</evidence>
<evidence type="ECO:0000313" key="3">
    <source>
        <dbReference type="Proteomes" id="UP001626550"/>
    </source>
</evidence>
<feature type="coiled-coil region" evidence="1">
    <location>
        <begin position="14"/>
        <end position="41"/>
    </location>
</feature>
<comment type="caution">
    <text evidence="2">The sequence shown here is derived from an EMBL/GenBank/DDBJ whole genome shotgun (WGS) entry which is preliminary data.</text>
</comment>
<dbReference type="AlphaFoldDB" id="A0ABD2QNW5"/>
<keyword evidence="3" id="KW-1185">Reference proteome</keyword>